<sequence>MAKTFVFKFGGASVKDAASIKNLYEIVFNRLRNNTIIVVSAMGKTTNALEDILALKLAGKDYSLNSTKLLDYHLNVCEELFDGNSMIFPAVRNYFSQLDRILEGDLTKGNYDEFYDSVVSFGELLSSRIVQEYLCSKGLYYIWQDAREIILTNSDFRFAKVDWESTGKLCQKLLAPKLTQFPVVTQGFIGADEKGRTTTLGREGSDFTAAILAHGMRANAVTIWKDVDGVLNADPKRFPDAVKFDELDYKEAAELTFYGASVIHPKTIKPLANLSIPLYVKSFIHPEGLGTKIHHVQGVNTVPCIVVKDDQILVSFRVTDFTFINESHIHSVYSQLEELKLRVNLLQISAISISIVIEKELFKLEKLINMLRSQFEIRYNESLQLITVKNHHQALMEKLTHNKEILLEQMTRTTFQVLVKNHSQ</sequence>
<dbReference type="GO" id="GO:0005524">
    <property type="term" value="F:ATP binding"/>
    <property type="evidence" value="ECO:0007669"/>
    <property type="project" value="UniProtKB-KW"/>
</dbReference>
<comment type="pathway">
    <text evidence="1 8">Amino-acid biosynthesis; L-lysine biosynthesis via DAP pathway; (S)-tetrahydrodipicolinate from L-aspartate: step 1/4.</text>
</comment>
<dbReference type="Gene3D" id="3.40.1160.10">
    <property type="entry name" value="Acetylglutamate kinase-like"/>
    <property type="match status" value="1"/>
</dbReference>
<evidence type="ECO:0000256" key="4">
    <source>
        <dbReference type="ARBA" id="ARBA00022741"/>
    </source>
</evidence>
<dbReference type="GO" id="GO:0005829">
    <property type="term" value="C:cytosol"/>
    <property type="evidence" value="ECO:0007669"/>
    <property type="project" value="TreeGrafter"/>
</dbReference>
<keyword evidence="4" id="KW-0547">Nucleotide-binding</keyword>
<dbReference type="STRING" id="758820.SAMN00777080_0430"/>
<keyword evidence="11" id="KW-1185">Reference proteome</keyword>
<comment type="pathway">
    <text evidence="8">Amino-acid biosynthesis; L-methionine biosynthesis via de novo pathway; L-homoserine from L-aspartate: step 1/3.</text>
</comment>
<evidence type="ECO:0000256" key="7">
    <source>
        <dbReference type="RuleBase" id="RU003448"/>
    </source>
</evidence>
<dbReference type="Pfam" id="PF00696">
    <property type="entry name" value="AA_kinase"/>
    <property type="match status" value="1"/>
</dbReference>
<dbReference type="AlphaFoldDB" id="A0A1W2H079"/>
<dbReference type="InterPro" id="IPR042199">
    <property type="entry name" value="AsparK_Bifunc_asparK/hSer_DH"/>
</dbReference>
<dbReference type="PANTHER" id="PTHR21499:SF59">
    <property type="entry name" value="ASPARTOKINASE"/>
    <property type="match status" value="1"/>
</dbReference>
<comment type="catalytic activity">
    <reaction evidence="7">
        <text>L-aspartate + ATP = 4-phospho-L-aspartate + ADP</text>
        <dbReference type="Rhea" id="RHEA:23776"/>
        <dbReference type="ChEBI" id="CHEBI:29991"/>
        <dbReference type="ChEBI" id="CHEBI:30616"/>
        <dbReference type="ChEBI" id="CHEBI:57535"/>
        <dbReference type="ChEBI" id="CHEBI:456216"/>
        <dbReference type="EC" id="2.7.2.4"/>
    </reaction>
</comment>
<dbReference type="EC" id="2.7.2.4" evidence="7"/>
<keyword evidence="3 7" id="KW-0808">Transferase</keyword>
<dbReference type="Proteomes" id="UP000192333">
    <property type="component" value="Chromosome I"/>
</dbReference>
<evidence type="ECO:0000256" key="6">
    <source>
        <dbReference type="ARBA" id="ARBA00022840"/>
    </source>
</evidence>
<gene>
    <name evidence="10" type="ORF">SAMN00777080_0430</name>
</gene>
<dbReference type="RefSeq" id="WP_084118758.1">
    <property type="nucleotide sequence ID" value="NZ_LT838813.1"/>
</dbReference>
<feature type="domain" description="Aspartate/glutamate/uridylate kinase" evidence="9">
    <location>
        <begin position="3"/>
        <end position="282"/>
    </location>
</feature>
<protein>
    <recommendedName>
        <fullName evidence="7">Aspartokinase</fullName>
        <ecNumber evidence="7">2.7.2.4</ecNumber>
    </recommendedName>
</protein>
<dbReference type="InterPro" id="IPR036393">
    <property type="entry name" value="AceGlu_kinase-like_sf"/>
</dbReference>
<dbReference type="SUPFAM" id="SSF53633">
    <property type="entry name" value="Carbamate kinase-like"/>
    <property type="match status" value="1"/>
</dbReference>
<evidence type="ECO:0000313" key="10">
    <source>
        <dbReference type="EMBL" id="SMD41896.1"/>
    </source>
</evidence>
<keyword evidence="6" id="KW-0067">ATP-binding</keyword>
<dbReference type="OrthoDB" id="9799110at2"/>
<dbReference type="GO" id="GO:0009088">
    <property type="term" value="P:threonine biosynthetic process"/>
    <property type="evidence" value="ECO:0007669"/>
    <property type="project" value="UniProtKB-UniPathway"/>
</dbReference>
<dbReference type="InterPro" id="IPR001341">
    <property type="entry name" value="Asp_kinase"/>
</dbReference>
<comment type="similarity">
    <text evidence="2 7">Belongs to the aspartokinase family.</text>
</comment>
<dbReference type="UniPathway" id="UPA00050">
    <property type="reaction ID" value="UER00461"/>
</dbReference>
<comment type="pathway">
    <text evidence="8">Amino-acid biosynthesis; L-threonine biosynthesis; L-threonine from L-aspartate: step 1/5.</text>
</comment>
<evidence type="ECO:0000256" key="2">
    <source>
        <dbReference type="ARBA" id="ARBA00010122"/>
    </source>
</evidence>
<dbReference type="GO" id="GO:0004072">
    <property type="term" value="F:aspartate kinase activity"/>
    <property type="evidence" value="ECO:0007669"/>
    <property type="project" value="UniProtKB-EC"/>
</dbReference>
<keyword evidence="8" id="KW-0028">Amino-acid biosynthesis</keyword>
<name>A0A1W2H079_9BACT</name>
<dbReference type="PANTHER" id="PTHR21499">
    <property type="entry name" value="ASPARTATE KINASE"/>
    <property type="match status" value="1"/>
</dbReference>
<dbReference type="CDD" id="cd04243">
    <property type="entry name" value="AAK_AK-HSDH-like"/>
    <property type="match status" value="1"/>
</dbReference>
<dbReference type="UniPathway" id="UPA00034">
    <property type="reaction ID" value="UER00015"/>
</dbReference>
<dbReference type="NCBIfam" id="TIGR00657">
    <property type="entry name" value="asp_kinases"/>
    <property type="match status" value="1"/>
</dbReference>
<evidence type="ECO:0000256" key="3">
    <source>
        <dbReference type="ARBA" id="ARBA00022679"/>
    </source>
</evidence>
<evidence type="ECO:0000256" key="1">
    <source>
        <dbReference type="ARBA" id="ARBA00004766"/>
    </source>
</evidence>
<evidence type="ECO:0000256" key="5">
    <source>
        <dbReference type="ARBA" id="ARBA00022777"/>
    </source>
</evidence>
<evidence type="ECO:0000313" key="11">
    <source>
        <dbReference type="Proteomes" id="UP000192333"/>
    </source>
</evidence>
<evidence type="ECO:0000259" key="9">
    <source>
        <dbReference type="Pfam" id="PF00696"/>
    </source>
</evidence>
<reference evidence="11" key="1">
    <citation type="submission" date="2017-04" db="EMBL/GenBank/DDBJ databases">
        <authorList>
            <person name="Varghese N."/>
            <person name="Submissions S."/>
        </authorList>
    </citation>
    <scope>NUCLEOTIDE SEQUENCE [LARGE SCALE GENOMIC DNA]</scope>
    <source>
        <strain evidence="11">DSM 16537</strain>
    </source>
</reference>
<dbReference type="Gene3D" id="1.20.120.1320">
    <property type="entry name" value="Aspartokinase, catalytic domain"/>
    <property type="match status" value="1"/>
</dbReference>
<accession>A0A1W2H079</accession>
<organism evidence="10 11">
    <name type="scientific">Aquiflexum balticum DSM 16537</name>
    <dbReference type="NCBI Taxonomy" id="758820"/>
    <lineage>
        <taxon>Bacteria</taxon>
        <taxon>Pseudomonadati</taxon>
        <taxon>Bacteroidota</taxon>
        <taxon>Cytophagia</taxon>
        <taxon>Cytophagales</taxon>
        <taxon>Cyclobacteriaceae</taxon>
        <taxon>Aquiflexum</taxon>
    </lineage>
</organism>
<dbReference type="InterPro" id="IPR001048">
    <property type="entry name" value="Asp/Glu/Uridylate_kinase"/>
</dbReference>
<dbReference type="EMBL" id="LT838813">
    <property type="protein sequence ID" value="SMD41896.1"/>
    <property type="molecule type" value="Genomic_DNA"/>
</dbReference>
<dbReference type="GO" id="GO:0009089">
    <property type="term" value="P:lysine biosynthetic process via diaminopimelate"/>
    <property type="evidence" value="ECO:0007669"/>
    <property type="project" value="UniProtKB-UniPathway"/>
</dbReference>
<dbReference type="UniPathway" id="UPA00051">
    <property type="reaction ID" value="UER00462"/>
</dbReference>
<dbReference type="GO" id="GO:0009090">
    <property type="term" value="P:homoserine biosynthetic process"/>
    <property type="evidence" value="ECO:0007669"/>
    <property type="project" value="TreeGrafter"/>
</dbReference>
<evidence type="ECO:0000256" key="8">
    <source>
        <dbReference type="RuleBase" id="RU004249"/>
    </source>
</evidence>
<proteinExistence type="inferred from homology"/>
<keyword evidence="5 7" id="KW-0418">Kinase</keyword>